<dbReference type="EMBL" id="CAUYUJ010000974">
    <property type="protein sequence ID" value="CAK0793469.1"/>
    <property type="molecule type" value="Genomic_DNA"/>
</dbReference>
<evidence type="ECO:0000256" key="1">
    <source>
        <dbReference type="SAM" id="MobiDB-lite"/>
    </source>
</evidence>
<evidence type="ECO:0000313" key="3">
    <source>
        <dbReference type="Proteomes" id="UP001189429"/>
    </source>
</evidence>
<organism evidence="2 3">
    <name type="scientific">Prorocentrum cordatum</name>
    <dbReference type="NCBI Taxonomy" id="2364126"/>
    <lineage>
        <taxon>Eukaryota</taxon>
        <taxon>Sar</taxon>
        <taxon>Alveolata</taxon>
        <taxon>Dinophyceae</taxon>
        <taxon>Prorocentrales</taxon>
        <taxon>Prorocentraceae</taxon>
        <taxon>Prorocentrum</taxon>
    </lineage>
</organism>
<protein>
    <submittedName>
        <fullName evidence="2">Uncharacterized protein</fullName>
    </submittedName>
</protein>
<name>A0ABN9PKU1_9DINO</name>
<feature type="region of interest" description="Disordered" evidence="1">
    <location>
        <begin position="1"/>
        <end position="54"/>
    </location>
</feature>
<comment type="caution">
    <text evidence="2">The sequence shown here is derived from an EMBL/GenBank/DDBJ whole genome shotgun (WGS) entry which is preliminary data.</text>
</comment>
<accession>A0ABN9PKU1</accession>
<evidence type="ECO:0000313" key="2">
    <source>
        <dbReference type="EMBL" id="CAK0793469.1"/>
    </source>
</evidence>
<reference evidence="2" key="1">
    <citation type="submission" date="2023-10" db="EMBL/GenBank/DDBJ databases">
        <authorList>
            <person name="Chen Y."/>
            <person name="Shah S."/>
            <person name="Dougan E. K."/>
            <person name="Thang M."/>
            <person name="Chan C."/>
        </authorList>
    </citation>
    <scope>NUCLEOTIDE SEQUENCE [LARGE SCALE GENOMIC DNA]</scope>
</reference>
<keyword evidence="3" id="KW-1185">Reference proteome</keyword>
<sequence>TNTCVNPATFFGGGAQEQPAPTPAAGSSGGGFLTTSTSPPAAPAPTPAAAAPAPQGCTGLALFTGCSQGADDETPAECGDHGVQDSADASVCICHEGWKTRRRTWPRPMFPEEFPGDI</sequence>
<feature type="non-terminal residue" evidence="2">
    <location>
        <position position="1"/>
    </location>
</feature>
<dbReference type="Proteomes" id="UP001189429">
    <property type="component" value="Unassembled WGS sequence"/>
</dbReference>
<gene>
    <name evidence="2" type="ORF">PCOR1329_LOCUS3765</name>
</gene>
<proteinExistence type="predicted"/>